<keyword evidence="1" id="KW-0614">Plasmid</keyword>
<accession>A0ABY7AVE2</accession>
<keyword evidence="2" id="KW-1185">Reference proteome</keyword>
<evidence type="ECO:0000313" key="1">
    <source>
        <dbReference type="EMBL" id="WAJ72475.1"/>
    </source>
</evidence>
<sequence>MISKIEENATFWPIFVQSILTNSKYLDYFPDHAFLQTPPERAFIEAILQLDYKQALQKLKPLMLPEYQRRLASKYANYKYNKKNRRSTFSINENTISRLSRLLTLHGLDNYNELIEYLTQPDNASQAILKDFSDENPTSGLSTQDAFKVFVKKLNSEQQSLITNTLKMVYIQACKDNKHNKNQSFEDMQNKMSQYLNELL</sequence>
<dbReference type="RefSeq" id="WP_268077274.1">
    <property type="nucleotide sequence ID" value="NZ_CP109967.1"/>
</dbReference>
<protein>
    <submittedName>
        <fullName evidence="1">Uncharacterized protein</fullName>
    </submittedName>
</protein>
<proteinExistence type="predicted"/>
<geneLocation type="plasmid" evidence="1 2">
    <name>pCadTS8_2</name>
</geneLocation>
<evidence type="ECO:0000313" key="2">
    <source>
        <dbReference type="Proteomes" id="UP001163726"/>
    </source>
</evidence>
<reference evidence="1" key="1">
    <citation type="submission" date="2022-10" db="EMBL/GenBank/DDBJ databases">
        <title>Catenovulum adriacola sp. nov. isolated in the Harbour of Susak.</title>
        <authorList>
            <person name="Schoch T."/>
            <person name="Reich S.J."/>
            <person name="Stoeferle S."/>
            <person name="Flaiz M."/>
            <person name="Kazda M."/>
            <person name="Riedel C.U."/>
            <person name="Duerre P."/>
        </authorList>
    </citation>
    <scope>NUCLEOTIDE SEQUENCE</scope>
    <source>
        <strain evidence="1">TS8</strain>
        <plasmid evidence="1">pCadTS8_2</plasmid>
    </source>
</reference>
<dbReference type="EMBL" id="CP109967">
    <property type="protein sequence ID" value="WAJ72475.1"/>
    <property type="molecule type" value="Genomic_DNA"/>
</dbReference>
<name>A0ABY7AVE2_9ALTE</name>
<organism evidence="1 2">
    <name type="scientific">Catenovulum adriaticum</name>
    <dbReference type="NCBI Taxonomy" id="2984846"/>
    <lineage>
        <taxon>Bacteria</taxon>
        <taxon>Pseudomonadati</taxon>
        <taxon>Pseudomonadota</taxon>
        <taxon>Gammaproteobacteria</taxon>
        <taxon>Alteromonadales</taxon>
        <taxon>Alteromonadaceae</taxon>
        <taxon>Catenovulum</taxon>
    </lineage>
</organism>
<gene>
    <name evidence="1" type="ORF">OLW01_17245</name>
</gene>
<dbReference type="Proteomes" id="UP001163726">
    <property type="component" value="Plasmid pCadTS8_2"/>
</dbReference>